<dbReference type="Gene3D" id="3.30.420.10">
    <property type="entry name" value="Ribonuclease H-like superfamily/Ribonuclease H"/>
    <property type="match status" value="1"/>
</dbReference>
<dbReference type="Pfam" id="PF03184">
    <property type="entry name" value="DDE_1"/>
    <property type="match status" value="1"/>
</dbReference>
<dbReference type="Pfam" id="PF00075">
    <property type="entry name" value="RNase_H"/>
    <property type="match status" value="1"/>
</dbReference>
<evidence type="ECO:0008006" key="9">
    <source>
        <dbReference type="Google" id="ProtNLM"/>
    </source>
</evidence>
<accession>A0A4U0WL63</accession>
<evidence type="ECO:0000313" key="7">
    <source>
        <dbReference type="EMBL" id="TKA63056.1"/>
    </source>
</evidence>
<dbReference type="Pfam" id="PF14529">
    <property type="entry name" value="Exo_endo_phos_2"/>
    <property type="match status" value="1"/>
</dbReference>
<evidence type="ECO:0000256" key="2">
    <source>
        <dbReference type="SAM" id="Coils"/>
    </source>
</evidence>
<keyword evidence="2" id="KW-0175">Coiled coil</keyword>
<dbReference type="SUPFAM" id="SSF56219">
    <property type="entry name" value="DNase I-like"/>
    <property type="match status" value="1"/>
</dbReference>
<protein>
    <recommendedName>
        <fullName evidence="9">HTH CENPB-type domain-containing protein</fullName>
    </recommendedName>
</protein>
<dbReference type="PROSITE" id="PS51253">
    <property type="entry name" value="HTH_CENPB"/>
    <property type="match status" value="1"/>
</dbReference>
<dbReference type="CDD" id="cd09276">
    <property type="entry name" value="Rnase_HI_RT_non_LTR"/>
    <property type="match status" value="1"/>
</dbReference>
<feature type="region of interest" description="Disordered" evidence="3">
    <location>
        <begin position="524"/>
        <end position="559"/>
    </location>
</feature>
<reference evidence="7 8" key="1">
    <citation type="submission" date="2017-03" db="EMBL/GenBank/DDBJ databases">
        <title>Genomes of endolithic fungi from Antarctica.</title>
        <authorList>
            <person name="Coleine C."/>
            <person name="Masonjones S."/>
            <person name="Stajich J.E."/>
        </authorList>
    </citation>
    <scope>NUCLEOTIDE SEQUENCE [LARGE SCALE GENOMIC DNA]</scope>
    <source>
        <strain evidence="7 8">CCFEE 5187</strain>
    </source>
</reference>
<dbReference type="InterPro" id="IPR036397">
    <property type="entry name" value="RNaseH_sf"/>
</dbReference>
<dbReference type="OrthoDB" id="3942891at2759"/>
<keyword evidence="8" id="KW-1185">Reference proteome</keyword>
<dbReference type="InterPro" id="IPR006600">
    <property type="entry name" value="HTH_CenpB_DNA-bd_dom"/>
</dbReference>
<comment type="caution">
    <text evidence="7">The sequence shown here is derived from an EMBL/GenBank/DDBJ whole genome shotgun (WGS) entry which is preliminary data.</text>
</comment>
<feature type="domain" description="HTH CENPB-type" evidence="6">
    <location>
        <begin position="47"/>
        <end position="112"/>
    </location>
</feature>
<dbReference type="InterPro" id="IPR005135">
    <property type="entry name" value="Endo/exonuclease/phosphatase"/>
</dbReference>
<dbReference type="PANTHER" id="PTHR33481">
    <property type="entry name" value="REVERSE TRANSCRIPTASE"/>
    <property type="match status" value="1"/>
</dbReference>
<dbReference type="PROSITE" id="PS50879">
    <property type="entry name" value="RNASE_H_1"/>
    <property type="match status" value="1"/>
</dbReference>
<dbReference type="InterPro" id="IPR002156">
    <property type="entry name" value="RNaseH_domain"/>
</dbReference>
<feature type="domain" description="Reverse transcriptase" evidence="4">
    <location>
        <begin position="1202"/>
        <end position="1406"/>
    </location>
</feature>
<dbReference type="Proteomes" id="UP000308768">
    <property type="component" value="Unassembled WGS sequence"/>
</dbReference>
<dbReference type="GO" id="GO:0004523">
    <property type="term" value="F:RNA-DNA hybrid ribonuclease activity"/>
    <property type="evidence" value="ECO:0007669"/>
    <property type="project" value="InterPro"/>
</dbReference>
<dbReference type="PROSITE" id="PS50878">
    <property type="entry name" value="RT_POL"/>
    <property type="match status" value="1"/>
</dbReference>
<gene>
    <name evidence="7" type="ORF">B0A49_08854</name>
</gene>
<feature type="compositionally biased region" description="Basic residues" evidence="3">
    <location>
        <begin position="532"/>
        <end position="544"/>
    </location>
</feature>
<dbReference type="EMBL" id="NAJN01001459">
    <property type="protein sequence ID" value="TKA63056.1"/>
    <property type="molecule type" value="Genomic_DNA"/>
</dbReference>
<keyword evidence="1" id="KW-0238">DNA-binding</keyword>
<evidence type="ECO:0000259" key="6">
    <source>
        <dbReference type="PROSITE" id="PS51253"/>
    </source>
</evidence>
<dbReference type="InterPro" id="IPR012337">
    <property type="entry name" value="RNaseH-like_sf"/>
</dbReference>
<organism evidence="7 8">
    <name type="scientific">Cryomyces minteri</name>
    <dbReference type="NCBI Taxonomy" id="331657"/>
    <lineage>
        <taxon>Eukaryota</taxon>
        <taxon>Fungi</taxon>
        <taxon>Dikarya</taxon>
        <taxon>Ascomycota</taxon>
        <taxon>Pezizomycotina</taxon>
        <taxon>Dothideomycetes</taxon>
        <taxon>Dothideomycetes incertae sedis</taxon>
        <taxon>Cryomyces</taxon>
    </lineage>
</organism>
<dbReference type="SUPFAM" id="SSF53098">
    <property type="entry name" value="Ribonuclease H-like"/>
    <property type="match status" value="1"/>
</dbReference>
<dbReference type="InterPro" id="IPR000477">
    <property type="entry name" value="RT_dom"/>
</dbReference>
<name>A0A4U0WL63_9PEZI</name>
<dbReference type="PANTHER" id="PTHR33481:SF1">
    <property type="entry name" value="ENDONUCLEASE_EXONUCLEASE_PHOSPHATASE DOMAIN-CONTAINING PROTEIN-RELATED"/>
    <property type="match status" value="1"/>
</dbReference>
<evidence type="ECO:0000256" key="3">
    <source>
        <dbReference type="SAM" id="MobiDB-lite"/>
    </source>
</evidence>
<dbReference type="STRING" id="331657.A0A4U0WL63"/>
<proteinExistence type="predicted"/>
<evidence type="ECO:0000256" key="1">
    <source>
        <dbReference type="ARBA" id="ARBA00023125"/>
    </source>
</evidence>
<sequence>MDSEELVQRAVHDYNAGIEPSLRAAATAHEAVYSTVKARHAGRKTSSEAAPKKLLREYEEIQLVRWIYELVGWGLALRVDMLREMAESICGHLPSKNWPQSFLKRHNLVSVYSRKLDHQRAWNNDPQNIKDWFKFLAEKLTYYDISPDRLYNMDEKGVMLGVSSTARVIVPIEFRRCGIEVSQPGNRESVSIVEAVCANGRLLPPLLIWKAHSHLDQWYTQSLERQGWRYAYSDKGYTGNELALVWFQGWEEQTRDRVGDRWRMLLMDNHGSHIDWKFIKHAVDHKVVLVALPAHSTHLLQPLDVGLFSPLQQSYGRMVDRHHRAGITGVNKERFLEYYTQARRETFTISNIKAAFKGAATLWRTEMVIQRNQNEQTQQAKVRRAKKKKRKLYSKGRVLDQDEINRQLALIEGKEVEEAIKKAMKGLRTKQQRSARILMDPTVVAEDYAHCCIVYKAKVVTMVVVEYTYVSGGEEDLFLQFETLCGCVVDVCLNFAAREGQTPQRWKIPDHRGDTITVLGRGVQQEAAAKRGPGRPKARGKRRRHQDDEGDTDFEAPVSFNGAVDAGFTRATRFNSGSNSKDHGLETLVQLITSLQNTLAEQRETQARAVKELREQQEQAQKKAAETAEEAAKATKELKGQIESLKEDIKALSSGQPPHKRVAEPTYLNSRATEHSDEEKRVVNIDARRARCEKKDIAKVKDKLERALRAHGATDEAKIDFIRTLSGDRIEVCFETEAQCKQARQNPRWLEVATPGARLKGETWYPIKCDGVVKFMVMDPEGDGQKFRDNVLEEFKKDNSTITVDCEAKNVVWLSKNKDKDVGSLAIWLSRKEAAEYLLQYVTVRFGASAAYSAPFIRKDNPGPCFNCNKTRTTQGVRHAEDPTALQTVDVRPIPSDRERMLNLAKKREVQWSLINERDTTDFDVLLIAEPFIYSTNNDDKPRLTDHQRWEAFTPTTMRTSGHVRHSFRAAVWVNSQVQGQAISVPSPDITAVQIQSEDGPILLFSRKEGDSLQVVVAGDFNRHDQVWGGDGVGEDPRQGEGDEILHEVQEFDLQLMLPRGTPTYEHYDGTQSTTIDLVMTTSQLATNRTICRLYRTEHGSDHRAIETHLETNIAQSPLPPGRQMFDKADWTTVRTAISRELDTPSTIYNPEELDIAADTLLDTVQEVTNRLISISKPSPDAKRPKESPATAKDGVTAIMDEEKADMLMHTFFPAQRIPAIQESENEEVRPIRPVTLTRHEVQEAMFAANPKKTPGNDGLPFRSKSMRPSVRERYYRWSPFEVQGAYNGVNKDVLCQRLRRRRIPEELVATIEYPGLPQGPPLSPILYILYNADLVERPIDSNRGALGFVDDFTAWVTGPSTGPNTRKIQETILPGADKTAFIHFTRNPGKEDRPAESNTFRGQSIPAGSSIKLLRVVLDKQLDMKLHMARVATKASKQCLAIKRLRGLRPQAVRQLYIATVTPIIPERRGVGQHIKTLTKVQRLGAQAITRAFRTVARQILEVEANLQPTEFRLRTKSARHLVKCYTLPKKHPARQCLDLASKQGASLPSPMAQNIRAHEDALQPSERGRVEVIQPKKRAKQLALDPPWKDTLYTDGSYRNNRGGAAVVKIKGNRVPVTIRSETTGTASSTSILATELHAVVLTLEHIQALPSREALRAIQTLYAKSGQYLVQRAAAAIKDIQKNKSQVQLTWTPAHSGIPGNEAANSAALKTTERQAPIDTTSTRLWTQVYRLPLAKIRQDRLESFQQENVYGKYTRRLDGALPGRHTLRLYGALSSDEASVLMQCRSNHSFLRTYLARIGREQSGRCECGQADEMIRSVLAYCPRWQEQRQLLIRLVGARWLDMSYMLGGWSTWEDAKTGKPLDGPKEQWKPNMEVVRAVVRFLQSTEYGTVQCGQQSVGNCRSYSYAPTALLVI</sequence>
<dbReference type="InterPro" id="IPR036691">
    <property type="entry name" value="Endo/exonu/phosph_ase_sf"/>
</dbReference>
<feature type="domain" description="RNase H type-1" evidence="5">
    <location>
        <begin position="1588"/>
        <end position="1716"/>
    </location>
</feature>
<dbReference type="Gene3D" id="3.60.10.10">
    <property type="entry name" value="Endonuclease/exonuclease/phosphatase"/>
    <property type="match status" value="1"/>
</dbReference>
<feature type="coiled-coil region" evidence="2">
    <location>
        <begin position="585"/>
        <end position="655"/>
    </location>
</feature>
<evidence type="ECO:0000313" key="8">
    <source>
        <dbReference type="Proteomes" id="UP000308768"/>
    </source>
</evidence>
<evidence type="ECO:0000259" key="5">
    <source>
        <dbReference type="PROSITE" id="PS50879"/>
    </source>
</evidence>
<dbReference type="GO" id="GO:0003677">
    <property type="term" value="F:DNA binding"/>
    <property type="evidence" value="ECO:0007669"/>
    <property type="project" value="UniProtKB-KW"/>
</dbReference>
<dbReference type="InterPro" id="IPR004875">
    <property type="entry name" value="DDE_SF_endonuclease_dom"/>
</dbReference>
<evidence type="ECO:0000259" key="4">
    <source>
        <dbReference type="PROSITE" id="PS50878"/>
    </source>
</evidence>